<name>A0ABS6MBC0_9GAMM</name>
<feature type="transmembrane region" description="Helical" evidence="1">
    <location>
        <begin position="36"/>
        <end position="55"/>
    </location>
</feature>
<keyword evidence="3" id="KW-1185">Reference proteome</keyword>
<reference evidence="2 3" key="1">
    <citation type="submission" date="2021-06" db="EMBL/GenBank/DDBJ databases">
        <title>Bacterium isolated from marine sediment.</title>
        <authorList>
            <person name="Zhu K.-L."/>
            <person name="Du Z.-J."/>
            <person name="Liang Q.-Y."/>
        </authorList>
    </citation>
    <scope>NUCLEOTIDE SEQUENCE [LARGE SCALE GENOMIC DNA]</scope>
    <source>
        <strain evidence="2 3">A346</strain>
    </source>
</reference>
<sequence>MMILVGVMVLIMWLVVGILAERSMNDLTGGSELPYMVLPLRIVVILLAPILFLVFERHIFFKKKLNGCVTDIDGRMNRDG</sequence>
<proteinExistence type="predicted"/>
<evidence type="ECO:0000256" key="1">
    <source>
        <dbReference type="SAM" id="Phobius"/>
    </source>
</evidence>
<accession>A0ABS6MBC0</accession>
<keyword evidence="1" id="KW-0472">Membrane</keyword>
<keyword evidence="1" id="KW-0812">Transmembrane</keyword>
<gene>
    <name evidence="2" type="ORF">KTN04_09615</name>
</gene>
<protein>
    <submittedName>
        <fullName evidence="2">Uncharacterized protein</fullName>
    </submittedName>
</protein>
<comment type="caution">
    <text evidence="2">The sequence shown here is derived from an EMBL/GenBank/DDBJ whole genome shotgun (WGS) entry which is preliminary data.</text>
</comment>
<organism evidence="2 3">
    <name type="scientific">Marinobacterium weihaiense</name>
    <dbReference type="NCBI Taxonomy" id="2851016"/>
    <lineage>
        <taxon>Bacteria</taxon>
        <taxon>Pseudomonadati</taxon>
        <taxon>Pseudomonadota</taxon>
        <taxon>Gammaproteobacteria</taxon>
        <taxon>Oceanospirillales</taxon>
        <taxon>Oceanospirillaceae</taxon>
        <taxon>Marinobacterium</taxon>
    </lineage>
</organism>
<dbReference type="EMBL" id="JAHQZT010000010">
    <property type="protein sequence ID" value="MBV0933594.1"/>
    <property type="molecule type" value="Genomic_DNA"/>
</dbReference>
<evidence type="ECO:0000313" key="3">
    <source>
        <dbReference type="Proteomes" id="UP000755551"/>
    </source>
</evidence>
<dbReference type="Proteomes" id="UP000755551">
    <property type="component" value="Unassembled WGS sequence"/>
</dbReference>
<dbReference type="RefSeq" id="WP_217335014.1">
    <property type="nucleotide sequence ID" value="NZ_JAHQZT010000010.1"/>
</dbReference>
<keyword evidence="1" id="KW-1133">Transmembrane helix</keyword>
<evidence type="ECO:0000313" key="2">
    <source>
        <dbReference type="EMBL" id="MBV0933594.1"/>
    </source>
</evidence>